<evidence type="ECO:0000256" key="1">
    <source>
        <dbReference type="SAM" id="MobiDB-lite"/>
    </source>
</evidence>
<keyword evidence="2" id="KW-0472">Membrane</keyword>
<sequence>MTLWHDGSMSGWGYVLVITGLVVFVSAVVFGAIAWARFTVVAGTSPVAEPAPELLLALRLADGTIEVDDYERRLDALHDHYPAAPTRPHSRSDEPYSGVRIMP</sequence>
<accession>A0A7G6WSM3</accession>
<keyword evidence="2" id="KW-0812">Transmembrane</keyword>
<dbReference type="AlphaFoldDB" id="A0A7G6WSM3"/>
<feature type="region of interest" description="Disordered" evidence="1">
    <location>
        <begin position="79"/>
        <end position="103"/>
    </location>
</feature>
<protein>
    <submittedName>
        <fullName evidence="3">SHOCT domain-containing protein</fullName>
    </submittedName>
</protein>
<feature type="transmembrane region" description="Helical" evidence="2">
    <location>
        <begin position="12"/>
        <end position="36"/>
    </location>
</feature>
<evidence type="ECO:0000313" key="3">
    <source>
        <dbReference type="EMBL" id="QNE16988.1"/>
    </source>
</evidence>
<proteinExistence type="predicted"/>
<name>A0A7G6WSM3_9ACTN</name>
<evidence type="ECO:0000313" key="4">
    <source>
        <dbReference type="Proteomes" id="UP000515563"/>
    </source>
</evidence>
<dbReference type="EMBL" id="CP043661">
    <property type="protein sequence ID" value="QNE16988.1"/>
    <property type="molecule type" value="Genomic_DNA"/>
</dbReference>
<reference evidence="3 4" key="2">
    <citation type="journal article" date="2020" name="Microbiol. Resour. Announc.">
        <title>Antarctic desert soil bacteria exhibit high novel natural product potential, evaluated through long-read genome sequencing and comparative genomics.</title>
        <authorList>
            <person name="Benaud N."/>
            <person name="Edwards R.J."/>
            <person name="Amos T.G."/>
            <person name="D'Agostino P.M."/>
            <person name="Gutierrez-Chavez C."/>
            <person name="Montgomery K."/>
            <person name="Nicetic I."/>
            <person name="Ferrari B.C."/>
        </authorList>
    </citation>
    <scope>NUCLEOTIDE SEQUENCE [LARGE SCALE GENOMIC DNA]</scope>
    <source>
        <strain evidence="3 4">SPB151</strain>
    </source>
</reference>
<dbReference type="RefSeq" id="WP_185445821.1">
    <property type="nucleotide sequence ID" value="NZ_CP043661.1"/>
</dbReference>
<dbReference type="KEGG" id="kqi:F1D05_02530"/>
<reference evidence="4" key="1">
    <citation type="submission" date="2019-09" db="EMBL/GenBank/DDBJ databases">
        <title>Antimicrobial potential of Antarctic Bacteria.</title>
        <authorList>
            <person name="Benaud N."/>
            <person name="Edwards R.J."/>
            <person name="Ferrari B.C."/>
        </authorList>
    </citation>
    <scope>NUCLEOTIDE SEQUENCE [LARGE SCALE GENOMIC DNA]</scope>
    <source>
        <strain evidence="4">SPB151</strain>
    </source>
</reference>
<dbReference type="Proteomes" id="UP000515563">
    <property type="component" value="Chromosome"/>
</dbReference>
<gene>
    <name evidence="3" type="ORF">F1D05_02530</name>
</gene>
<evidence type="ECO:0000256" key="2">
    <source>
        <dbReference type="SAM" id="Phobius"/>
    </source>
</evidence>
<organism evidence="3 4">
    <name type="scientific">Kribbella qitaiheensis</name>
    <dbReference type="NCBI Taxonomy" id="1544730"/>
    <lineage>
        <taxon>Bacteria</taxon>
        <taxon>Bacillati</taxon>
        <taxon>Actinomycetota</taxon>
        <taxon>Actinomycetes</taxon>
        <taxon>Propionibacteriales</taxon>
        <taxon>Kribbellaceae</taxon>
        <taxon>Kribbella</taxon>
    </lineage>
</organism>
<keyword evidence="2" id="KW-1133">Transmembrane helix</keyword>
<keyword evidence="4" id="KW-1185">Reference proteome</keyword>